<feature type="domain" description="Beta-ketoacyl-[acyl-carrier-protein] synthase III C-terminal" evidence="4">
    <location>
        <begin position="206"/>
        <end position="284"/>
    </location>
</feature>
<gene>
    <name evidence="6" type="ORF">METZ01_LOCUS8851</name>
</gene>
<organism evidence="6">
    <name type="scientific">marine metagenome</name>
    <dbReference type="NCBI Taxonomy" id="408172"/>
    <lineage>
        <taxon>unclassified sequences</taxon>
        <taxon>metagenomes</taxon>
        <taxon>ecological metagenomes</taxon>
    </lineage>
</organism>
<dbReference type="GO" id="GO:0044550">
    <property type="term" value="P:secondary metabolite biosynthetic process"/>
    <property type="evidence" value="ECO:0007669"/>
    <property type="project" value="TreeGrafter"/>
</dbReference>
<protein>
    <recommendedName>
        <fullName evidence="7">DUF35 domain-containing protein</fullName>
    </recommendedName>
</protein>
<evidence type="ECO:0000259" key="3">
    <source>
        <dbReference type="Pfam" id="PF01796"/>
    </source>
</evidence>
<dbReference type="SUPFAM" id="SSF50249">
    <property type="entry name" value="Nucleic acid-binding proteins"/>
    <property type="match status" value="1"/>
</dbReference>
<dbReference type="InterPro" id="IPR002878">
    <property type="entry name" value="ChsH2_C"/>
</dbReference>
<dbReference type="AlphaFoldDB" id="A0A381NN97"/>
<name>A0A381NN97_9ZZZZ</name>
<reference evidence="6" key="1">
    <citation type="submission" date="2018-05" db="EMBL/GenBank/DDBJ databases">
        <authorList>
            <person name="Lanie J.A."/>
            <person name="Ng W.-L."/>
            <person name="Kazmierczak K.M."/>
            <person name="Andrzejewski T.M."/>
            <person name="Davidsen T.M."/>
            <person name="Wayne K.J."/>
            <person name="Tettelin H."/>
            <person name="Glass J.I."/>
            <person name="Rusch D."/>
            <person name="Podicherti R."/>
            <person name="Tsui H.-C.T."/>
            <person name="Winkler M.E."/>
        </authorList>
    </citation>
    <scope>NUCLEOTIDE SEQUENCE</scope>
</reference>
<dbReference type="SUPFAM" id="SSF53901">
    <property type="entry name" value="Thiolase-like"/>
    <property type="match status" value="2"/>
</dbReference>
<dbReference type="InterPro" id="IPR022002">
    <property type="entry name" value="ChsH2_Znr"/>
</dbReference>
<evidence type="ECO:0008006" key="7">
    <source>
        <dbReference type="Google" id="ProtNLM"/>
    </source>
</evidence>
<dbReference type="EMBL" id="UINC01000474">
    <property type="protein sequence ID" value="SUZ55997.1"/>
    <property type="molecule type" value="Genomic_DNA"/>
</dbReference>
<dbReference type="Pfam" id="PF12172">
    <property type="entry name" value="zf-ChsH2"/>
    <property type="match status" value="1"/>
</dbReference>
<dbReference type="PANTHER" id="PTHR34069">
    <property type="entry name" value="3-OXOACYL-[ACYL-CARRIER-PROTEIN] SYNTHASE 3"/>
    <property type="match status" value="1"/>
</dbReference>
<keyword evidence="2" id="KW-0012">Acyltransferase</keyword>
<feature type="domain" description="ChsH2 C-terminal OB-fold" evidence="3">
    <location>
        <begin position="393"/>
        <end position="448"/>
    </location>
</feature>
<sequence>MPGISAYGAYVPRYRLGAETDGWDSAGQRSVANFDEDSVSMAVAAAIDCLNGREREEIDGLLFATTTPPYAEKQCASIIATALDLRRDIFTADITDVLRAGTTALKSALDSVAAGSAKNVLVVASDNRQGAPKGEAERNSGDGAVAFIISEDAVIAEQAGSYTITENMMDTWRSAGDQFVRSWEDRFAIEEGLERIMGEAVSGFIEKEGVSVKDVAKLALYSPDARRHGQLARHLGFQPEQVQDPLFGRMGNTGAAFPLMLLAGALEDGSPGQLLLTVAYGDGSDVLGFRTTSKVGERGHGLGVSGFLDSGQVLDSYETYAKWRNVWLTDSSSRRPDPQSPSVTALWRESDQNIKFHGGVCNQCGYVQYPPQQVCVECQSRDDSTPIRLSDKLGTVFTYSLDYLAGTVDTPLAVVVVDFEPGGRVLCMMTDREVGEVQIGMPVQMSFRKLRVVNGIHNYYWKAVPLRRAA</sequence>
<evidence type="ECO:0000259" key="5">
    <source>
        <dbReference type="Pfam" id="PF12172"/>
    </source>
</evidence>
<dbReference type="InterPro" id="IPR013747">
    <property type="entry name" value="ACP_syn_III_C"/>
</dbReference>
<evidence type="ECO:0000313" key="6">
    <source>
        <dbReference type="EMBL" id="SUZ55997.1"/>
    </source>
</evidence>
<keyword evidence="1" id="KW-0808">Transferase</keyword>
<dbReference type="InterPro" id="IPR012340">
    <property type="entry name" value="NA-bd_OB-fold"/>
</dbReference>
<proteinExistence type="predicted"/>
<evidence type="ECO:0000256" key="1">
    <source>
        <dbReference type="ARBA" id="ARBA00022679"/>
    </source>
</evidence>
<dbReference type="CDD" id="cd00827">
    <property type="entry name" value="init_cond_enzymes"/>
    <property type="match status" value="1"/>
</dbReference>
<dbReference type="InterPro" id="IPR016039">
    <property type="entry name" value="Thiolase-like"/>
</dbReference>
<evidence type="ECO:0000259" key="4">
    <source>
        <dbReference type="Pfam" id="PF08541"/>
    </source>
</evidence>
<dbReference type="GO" id="GO:0016746">
    <property type="term" value="F:acyltransferase activity"/>
    <property type="evidence" value="ECO:0007669"/>
    <property type="project" value="UniProtKB-KW"/>
</dbReference>
<evidence type="ECO:0000256" key="2">
    <source>
        <dbReference type="ARBA" id="ARBA00023315"/>
    </source>
</evidence>
<dbReference type="Pfam" id="PF08541">
    <property type="entry name" value="ACP_syn_III_C"/>
    <property type="match status" value="1"/>
</dbReference>
<dbReference type="PANTHER" id="PTHR34069:SF3">
    <property type="entry name" value="ACYL-COA:ACYL-COA ALKYLTRANSFERASE"/>
    <property type="match status" value="1"/>
</dbReference>
<dbReference type="Gene3D" id="3.40.47.10">
    <property type="match status" value="1"/>
</dbReference>
<dbReference type="Pfam" id="PF01796">
    <property type="entry name" value="OB_ChsH2_C"/>
    <property type="match status" value="1"/>
</dbReference>
<accession>A0A381NN97</accession>
<feature type="domain" description="ChsH2 rubredoxin-like zinc ribbon" evidence="5">
    <location>
        <begin position="358"/>
        <end position="382"/>
    </location>
</feature>